<evidence type="ECO:0000313" key="2">
    <source>
        <dbReference type="EMBL" id="KKN31814.1"/>
    </source>
</evidence>
<evidence type="ECO:0000256" key="1">
    <source>
        <dbReference type="SAM" id="MobiDB-lite"/>
    </source>
</evidence>
<organism evidence="2">
    <name type="scientific">marine sediment metagenome</name>
    <dbReference type="NCBI Taxonomy" id="412755"/>
    <lineage>
        <taxon>unclassified sequences</taxon>
        <taxon>metagenomes</taxon>
        <taxon>ecological metagenomes</taxon>
    </lineage>
</organism>
<feature type="compositionally biased region" description="Acidic residues" evidence="1">
    <location>
        <begin position="15"/>
        <end position="24"/>
    </location>
</feature>
<comment type="caution">
    <text evidence="2">The sequence shown here is derived from an EMBL/GenBank/DDBJ whole genome shotgun (WGS) entry which is preliminary data.</text>
</comment>
<reference evidence="2" key="1">
    <citation type="journal article" date="2015" name="Nature">
        <title>Complex archaea that bridge the gap between prokaryotes and eukaryotes.</title>
        <authorList>
            <person name="Spang A."/>
            <person name="Saw J.H."/>
            <person name="Jorgensen S.L."/>
            <person name="Zaremba-Niedzwiedzka K."/>
            <person name="Martijn J."/>
            <person name="Lind A.E."/>
            <person name="van Eijk R."/>
            <person name="Schleper C."/>
            <person name="Guy L."/>
            <person name="Ettema T.J."/>
        </authorList>
    </citation>
    <scope>NUCLEOTIDE SEQUENCE</scope>
</reference>
<dbReference type="AlphaFoldDB" id="A0A0F9PNR8"/>
<dbReference type="EMBL" id="LAZR01002300">
    <property type="protein sequence ID" value="KKN31814.1"/>
    <property type="molecule type" value="Genomic_DNA"/>
</dbReference>
<name>A0A0F9PNR8_9ZZZZ</name>
<proteinExistence type="predicted"/>
<sequence>MQEGAQETKAVVEGEGVEGEEEATEPQPKEVVYNTDIRKALKEELANIYKEAEHCRAMLRHDDETLHLFLSRPTTFL</sequence>
<protein>
    <submittedName>
        <fullName evidence="2">Uncharacterized protein</fullName>
    </submittedName>
</protein>
<gene>
    <name evidence="2" type="ORF">LCGC14_0820040</name>
</gene>
<accession>A0A0F9PNR8</accession>
<feature type="region of interest" description="Disordered" evidence="1">
    <location>
        <begin position="1"/>
        <end position="28"/>
    </location>
</feature>